<dbReference type="eggNOG" id="ENOG50305C9">
    <property type="taxonomic scope" value="Bacteria"/>
</dbReference>
<dbReference type="EMBL" id="LRQI01000037">
    <property type="protein sequence ID" value="KXA38847.1"/>
    <property type="molecule type" value="Genomic_DNA"/>
</dbReference>
<protein>
    <submittedName>
        <fullName evidence="3">VraH family protein</fullName>
    </submittedName>
</protein>
<evidence type="ECO:0000313" key="3">
    <source>
        <dbReference type="EMBL" id="QEX38095.1"/>
    </source>
</evidence>
<evidence type="ECO:0000313" key="5">
    <source>
        <dbReference type="Proteomes" id="UP000070063"/>
    </source>
</evidence>
<dbReference type="OMA" id="NWFNVLS"/>
<dbReference type="EMBL" id="CP041722">
    <property type="protein sequence ID" value="QEX38095.1"/>
    <property type="molecule type" value="Genomic_DNA"/>
</dbReference>
<dbReference type="InterPro" id="IPR049869">
    <property type="entry name" value="VraH"/>
</dbReference>
<evidence type="ECO:0000313" key="6">
    <source>
        <dbReference type="Proteomes" id="UP000293637"/>
    </source>
</evidence>
<dbReference type="NCBIfam" id="NF033835">
    <property type="entry name" value="VraH_fam"/>
    <property type="match status" value="1"/>
</dbReference>
<dbReference type="AlphaFoldDB" id="A0A133Q7I2"/>
<gene>
    <name evidence="4" type="ORF">EQ812_05405</name>
    <name evidence="3" type="ORF">FO454_03805</name>
    <name evidence="2" type="ORF">HMPREF3225_01043</name>
</gene>
<dbReference type="GeneID" id="58090739"/>
<feature type="transmembrane region" description="Helical" evidence="1">
    <location>
        <begin position="25"/>
        <end position="55"/>
    </location>
</feature>
<dbReference type="Proteomes" id="UP000325462">
    <property type="component" value="Chromosome"/>
</dbReference>
<keyword evidence="7" id="KW-1185">Reference proteome</keyword>
<dbReference type="Proteomes" id="UP000070063">
    <property type="component" value="Unassembled WGS sequence"/>
</dbReference>
<dbReference type="RefSeq" id="WP_002461061.1">
    <property type="nucleotide sequence ID" value="NZ_AP021848.1"/>
</dbReference>
<name>A0A133Q7I2_STALU</name>
<accession>A0A133Q7I2</accession>
<dbReference type="EMBL" id="SCHB01000003">
    <property type="protein sequence ID" value="TBW72417.1"/>
    <property type="molecule type" value="Genomic_DNA"/>
</dbReference>
<reference evidence="4 6" key="2">
    <citation type="journal article" date="2019" name="Sci. Transl. Med.">
        <title>Quorum sensing between bacterial species on the skin protects against epidermal injury in atopic dermatitis.</title>
        <authorList>
            <person name="Williams M.R."/>
        </authorList>
    </citation>
    <scope>NUCLEOTIDE SEQUENCE [LARGE SCALE GENOMIC DNA]</scope>
    <source>
        <strain evidence="4 6">E7</strain>
    </source>
</reference>
<organism evidence="4 6">
    <name type="scientific">Staphylococcus lugdunensis</name>
    <dbReference type="NCBI Taxonomy" id="28035"/>
    <lineage>
        <taxon>Bacteria</taxon>
        <taxon>Bacillati</taxon>
        <taxon>Bacillota</taxon>
        <taxon>Bacilli</taxon>
        <taxon>Bacillales</taxon>
        <taxon>Staphylococcaceae</taxon>
        <taxon>Staphylococcus</taxon>
    </lineage>
</organism>
<keyword evidence="1" id="KW-0472">Membrane</keyword>
<reference evidence="2 5" key="1">
    <citation type="submission" date="2016-01" db="EMBL/GenBank/DDBJ databases">
        <authorList>
            <person name="Mitreva M."/>
            <person name="Pepin K.H."/>
            <person name="Mihindukulasuriya K.A."/>
            <person name="Fulton R."/>
            <person name="Fronick C."/>
            <person name="O'Laughlin M."/>
            <person name="Miner T."/>
            <person name="Herter B."/>
            <person name="Rosa B.A."/>
            <person name="Cordes M."/>
            <person name="Tomlinson C."/>
            <person name="Wollam A."/>
            <person name="Palsikar V.B."/>
            <person name="Mardis E.R."/>
            <person name="Wilson R.K."/>
        </authorList>
    </citation>
    <scope>NUCLEOTIDE SEQUENCE [LARGE SCALE GENOMIC DNA]</scope>
    <source>
        <strain evidence="2 5">MJR7738</strain>
    </source>
</reference>
<evidence type="ECO:0000313" key="7">
    <source>
        <dbReference type="Proteomes" id="UP000325462"/>
    </source>
</evidence>
<keyword evidence="1" id="KW-1133">Transmembrane helix</keyword>
<reference evidence="3 7" key="3">
    <citation type="submission" date="2019-07" db="EMBL/GenBank/DDBJ databases">
        <title>Comparative genome analysis of staphylococcus lugdunensis shows clonal complex-dependent diversity of the putative virulence factor, ess/type vii locus.</title>
        <authorList>
            <person name="Lebeurre J."/>
            <person name="Dahyot S."/>
            <person name="Diene S."/>
            <person name="Paulay A."/>
            <person name="Aubourg M."/>
            <person name="Argemi X."/>
            <person name="Giard J.-C."/>
            <person name="Tournier I."/>
            <person name="Francois P."/>
            <person name="Pestel-Caron M."/>
        </authorList>
    </citation>
    <scope>NUCLEOTIDE SEQUENCE [LARGE SCALE GENOMIC DNA]</scope>
    <source>
        <strain evidence="3 7">SL13</strain>
    </source>
</reference>
<sequence length="65" mass="7378">MKFKELVKQSYEDLKNLEVNWFNGITLTLAVIILSSITTPILGVPAGLLGGAYYLKRREEKNNHK</sequence>
<evidence type="ECO:0000256" key="1">
    <source>
        <dbReference type="SAM" id="Phobius"/>
    </source>
</evidence>
<dbReference type="STRING" id="28035.B6N84_12475"/>
<evidence type="ECO:0000313" key="4">
    <source>
        <dbReference type="EMBL" id="TBW72417.1"/>
    </source>
</evidence>
<dbReference type="Proteomes" id="UP000293637">
    <property type="component" value="Unassembled WGS sequence"/>
</dbReference>
<keyword evidence="1" id="KW-0812">Transmembrane</keyword>
<evidence type="ECO:0000313" key="2">
    <source>
        <dbReference type="EMBL" id="KXA38847.1"/>
    </source>
</evidence>
<proteinExistence type="predicted"/>